<sequence>MDTPQQDPHQSASAKSIISSGAPTPPERPPTKRVSFSDEPLTNPPEYTSQHSRTDLEIVYDHAPNPSFCPAMEHVHQQTSNYLESLHRFEDHAPTTDELDNQQLTSSTHQDELLEQDVEYPDYSQRKEFSWPEVTAKTGDKPESESSVMLDIEPGSVAQIEPLSDSKEISSAVVDENTEEANRLCNQKVKDQNCSLMELEVKREKLRWMLISECSVFLGEGKHTREGLSKMFAQPEFLQNFFRLFDLDGEGYLAHDKWVEHIKGRLTEDKQIDFAEQLESVAYVICGDEKITYKEFCEIWNAPGILDQLYRLIDVDAANQISTSQITEFIAHLTNSRPRTGFDKCSLEHLEMIFRRTVGNEKEIRREEFKKIVTSKNPFFTERVFQIFDKDNSGTISLQEFIDAVHQFAGQSTEDKIKFLFKVYDIDGDGLIQHLELQHVIRACMEENGMQFSEEQVDDLTMALFEDADPFHRGAITYEALKGQLEKHDGLLENLSISIDRWLVPVIQEPRKQTSLLPHQLTVAYIKNNYVYLFYLAAYFIVNIGLFISRAVQYRESNGFIILARACGQCLNFNCAWILVMMLRQCITFLRTRGFSAILPLDHHIYLHKLTGVMIAIYSFVHTLMHLLNFSIVVVNDPVINARNFTLAEWFFTARPGLFGLIGGVANPTGFALFVILLIMFICSQPFVRRKGSFEVFYWTHLLYIPFWILVIFHGPNFWKWFIGPGVIYLIERVFRFVWMKSEYGKTYISSGLLLPSRVTHLVIKRPSHFYFRPGDYVFVNIPVIATYEWHPFTISSAPEQEDYMWLHIRGVGEWTNSLYAYFEREQERLHNGEVPPHRRSIQSPDLLSSKSTTPQTDFLAKNLSRMHNNQSFDSGLTPKSNDNENPTNGDRNSVTPQRPPRFNPGTSRLAIDSYPAETAKYERQNSESRPTIKNIKASLQRTFSRKENREKTGVTNEGFIPDASDPNSRTKMLLAKVPLEKSLSVPDMENRMKKRERLMALREYTRSESERAFDETNMQKAQMRALGLAYLSPQNKSLAQSFRYMRNKPTIIAFKTPSLENCEPRESSQSMIVSPGMYTQKEAEEGKIIGKAKDSSASGATPRPVNYPVGKPLEIYIDGPYGAPSSHIFGAQHAVLIATGIGVTPFASILQSIMHRYWKARHSCPRCNFEWASEIPKSIMNLRKVDFFWINRDQRSFEWFVNLLSQLEIEQAELGGALERFLDMHMYITSALQKTDMKAVGLQLALDLLHEKEKRDLITGLKTRTTAGRPNWDKVFKQITAQKKGKVTVFYCGPPELGKTLRYKCDQYGFAFRKENF</sequence>
<feature type="transmembrane region" description="Helical" evidence="11">
    <location>
        <begin position="570"/>
        <end position="590"/>
    </location>
</feature>
<dbReference type="OMA" id="FSWASEI"/>
<evidence type="ECO:0000256" key="9">
    <source>
        <dbReference type="ARBA" id="ARBA00023136"/>
    </source>
</evidence>
<keyword evidence="6" id="KW-0521">NADP</keyword>
<dbReference type="InterPro" id="IPR002048">
    <property type="entry name" value="EF_hand_dom"/>
</dbReference>
<keyword evidence="3 11" id="KW-0812">Transmembrane</keyword>
<feature type="transmembrane region" description="Helical" evidence="11">
    <location>
        <begin position="671"/>
        <end position="689"/>
    </location>
</feature>
<feature type="transmembrane region" description="Helical" evidence="11">
    <location>
        <begin position="696"/>
        <end position="715"/>
    </location>
</feature>
<dbReference type="InterPro" id="IPR017938">
    <property type="entry name" value="Riboflavin_synthase-like_b-brl"/>
</dbReference>
<dbReference type="Pfam" id="PF01794">
    <property type="entry name" value="Ferric_reduct"/>
    <property type="match status" value="1"/>
</dbReference>
<keyword evidence="8" id="KW-0560">Oxidoreductase</keyword>
<dbReference type="EMBL" id="LR899009">
    <property type="protein sequence ID" value="CAD7077531.1"/>
    <property type="molecule type" value="Genomic_DNA"/>
</dbReference>
<dbReference type="InterPro" id="IPR018247">
    <property type="entry name" value="EF_Hand_1_Ca_BS"/>
</dbReference>
<dbReference type="InterPro" id="IPR017927">
    <property type="entry name" value="FAD-bd_FR_type"/>
</dbReference>
<evidence type="ECO:0000256" key="1">
    <source>
        <dbReference type="ARBA" id="ARBA00004141"/>
    </source>
</evidence>
<feature type="region of interest" description="Disordered" evidence="10">
    <location>
        <begin position="832"/>
        <end position="854"/>
    </location>
</feature>
<feature type="transmembrane region" description="Helical" evidence="11">
    <location>
        <begin position="530"/>
        <end position="549"/>
    </location>
</feature>
<feature type="compositionally biased region" description="Polar residues" evidence="10">
    <location>
        <begin position="869"/>
        <end position="897"/>
    </location>
</feature>
<feature type="region of interest" description="Disordered" evidence="10">
    <location>
        <begin position="1"/>
        <end position="66"/>
    </location>
</feature>
<dbReference type="SUPFAM" id="SSF47473">
    <property type="entry name" value="EF-hand"/>
    <property type="match status" value="2"/>
</dbReference>
<dbReference type="FunCoup" id="A0A7R8YPM0">
    <property type="interactions" value="72"/>
</dbReference>
<keyword evidence="9 11" id="KW-0472">Membrane</keyword>
<keyword evidence="2" id="KW-0285">Flavoprotein</keyword>
<evidence type="ECO:0000256" key="8">
    <source>
        <dbReference type="ARBA" id="ARBA00023002"/>
    </source>
</evidence>
<dbReference type="InterPro" id="IPR013121">
    <property type="entry name" value="Fe_red_NAD-bd_6"/>
</dbReference>
<evidence type="ECO:0000256" key="6">
    <source>
        <dbReference type="ARBA" id="ARBA00022857"/>
    </source>
</evidence>
<feature type="region of interest" description="Disordered" evidence="10">
    <location>
        <begin position="944"/>
        <end position="968"/>
    </location>
</feature>
<dbReference type="SMART" id="SM00054">
    <property type="entry name" value="EFh"/>
    <property type="match status" value="3"/>
</dbReference>
<keyword evidence="4" id="KW-0274">FAD</keyword>
<dbReference type="InterPro" id="IPR050369">
    <property type="entry name" value="RBOH/FRE"/>
</dbReference>
<dbReference type="PANTHER" id="PTHR11972">
    <property type="entry name" value="NADPH OXIDASE"/>
    <property type="match status" value="1"/>
</dbReference>
<reference evidence="14 15" key="1">
    <citation type="submission" date="2020-11" db="EMBL/GenBank/DDBJ databases">
        <authorList>
            <person name="Wallbank WR R."/>
            <person name="Pardo Diaz C."/>
            <person name="Kozak K."/>
            <person name="Martin S."/>
            <person name="Jiggins C."/>
            <person name="Moest M."/>
            <person name="Warren A I."/>
            <person name="Generalovic N T."/>
            <person name="Byers J.R.P. K."/>
            <person name="Montejo-Kovacevich G."/>
            <person name="Yen C E."/>
        </authorList>
    </citation>
    <scope>NUCLEOTIDE SEQUENCE [LARGE SCALE GENOMIC DNA]</scope>
</reference>
<evidence type="ECO:0000256" key="11">
    <source>
        <dbReference type="SAM" id="Phobius"/>
    </source>
</evidence>
<dbReference type="GO" id="GO:0042554">
    <property type="term" value="P:superoxide anion generation"/>
    <property type="evidence" value="ECO:0007669"/>
    <property type="project" value="TreeGrafter"/>
</dbReference>
<dbReference type="PROSITE" id="PS50222">
    <property type="entry name" value="EF_HAND_2"/>
    <property type="match status" value="3"/>
</dbReference>
<evidence type="ECO:0000256" key="2">
    <source>
        <dbReference type="ARBA" id="ARBA00022630"/>
    </source>
</evidence>
<dbReference type="PROSITE" id="PS51384">
    <property type="entry name" value="FAD_FR"/>
    <property type="match status" value="1"/>
</dbReference>
<dbReference type="Proteomes" id="UP000594454">
    <property type="component" value="Chromosome 1"/>
</dbReference>
<evidence type="ECO:0008006" key="16">
    <source>
        <dbReference type="Google" id="ProtNLM"/>
    </source>
</evidence>
<name>A0A7R8YPM0_HERIL</name>
<dbReference type="Pfam" id="PF13499">
    <property type="entry name" value="EF-hand_7"/>
    <property type="match status" value="1"/>
</dbReference>
<dbReference type="PANTHER" id="PTHR11972:SF58">
    <property type="entry name" value="NADPH OXIDASE 5"/>
    <property type="match status" value="1"/>
</dbReference>
<gene>
    <name evidence="14" type="ORF">HERILL_LOCUS870</name>
</gene>
<evidence type="ECO:0000313" key="15">
    <source>
        <dbReference type="Proteomes" id="UP000594454"/>
    </source>
</evidence>
<feature type="compositionally biased region" description="Low complexity" evidence="10">
    <location>
        <begin position="11"/>
        <end position="20"/>
    </location>
</feature>
<dbReference type="Pfam" id="PF08030">
    <property type="entry name" value="NAD_binding_6"/>
    <property type="match status" value="1"/>
</dbReference>
<feature type="compositionally biased region" description="Polar residues" evidence="10">
    <location>
        <begin position="842"/>
        <end position="854"/>
    </location>
</feature>
<organism evidence="14 15">
    <name type="scientific">Hermetia illucens</name>
    <name type="common">Black soldier fly</name>
    <dbReference type="NCBI Taxonomy" id="343691"/>
    <lineage>
        <taxon>Eukaryota</taxon>
        <taxon>Metazoa</taxon>
        <taxon>Ecdysozoa</taxon>
        <taxon>Arthropoda</taxon>
        <taxon>Hexapoda</taxon>
        <taxon>Insecta</taxon>
        <taxon>Pterygota</taxon>
        <taxon>Neoptera</taxon>
        <taxon>Endopterygota</taxon>
        <taxon>Diptera</taxon>
        <taxon>Brachycera</taxon>
        <taxon>Stratiomyomorpha</taxon>
        <taxon>Stratiomyidae</taxon>
        <taxon>Hermetiinae</taxon>
        <taxon>Hermetia</taxon>
    </lineage>
</organism>
<dbReference type="GO" id="GO:0005509">
    <property type="term" value="F:calcium ion binding"/>
    <property type="evidence" value="ECO:0007669"/>
    <property type="project" value="InterPro"/>
</dbReference>
<feature type="compositionally biased region" description="Polar residues" evidence="10">
    <location>
        <begin position="1"/>
        <end position="10"/>
    </location>
</feature>
<feature type="transmembrane region" description="Helical" evidence="11">
    <location>
        <begin position="610"/>
        <end position="635"/>
    </location>
</feature>
<dbReference type="GO" id="GO:0016175">
    <property type="term" value="F:superoxide-generating NAD(P)H oxidase activity"/>
    <property type="evidence" value="ECO:0007669"/>
    <property type="project" value="TreeGrafter"/>
</dbReference>
<feature type="region of interest" description="Disordered" evidence="10">
    <location>
        <begin position="869"/>
        <end position="914"/>
    </location>
</feature>
<evidence type="ECO:0000256" key="4">
    <source>
        <dbReference type="ARBA" id="ARBA00022827"/>
    </source>
</evidence>
<feature type="domain" description="EF-hand" evidence="12">
    <location>
        <begin position="233"/>
        <end position="268"/>
    </location>
</feature>
<evidence type="ECO:0000256" key="3">
    <source>
        <dbReference type="ARBA" id="ARBA00022692"/>
    </source>
</evidence>
<accession>A0A7R8YPM0</accession>
<evidence type="ECO:0000313" key="14">
    <source>
        <dbReference type="EMBL" id="CAD7077531.1"/>
    </source>
</evidence>
<evidence type="ECO:0000256" key="7">
    <source>
        <dbReference type="ARBA" id="ARBA00022989"/>
    </source>
</evidence>
<dbReference type="GO" id="GO:0043020">
    <property type="term" value="C:NADPH oxidase complex"/>
    <property type="evidence" value="ECO:0007669"/>
    <property type="project" value="TreeGrafter"/>
</dbReference>
<dbReference type="Gene3D" id="2.40.30.10">
    <property type="entry name" value="Translation factors"/>
    <property type="match status" value="1"/>
</dbReference>
<keyword evidence="5" id="KW-0106">Calcium</keyword>
<dbReference type="Pfam" id="PF00036">
    <property type="entry name" value="EF-hand_1"/>
    <property type="match status" value="1"/>
</dbReference>
<evidence type="ECO:0000259" key="13">
    <source>
        <dbReference type="PROSITE" id="PS51384"/>
    </source>
</evidence>
<protein>
    <recommendedName>
        <fullName evidence="16">NADPH oxidase</fullName>
    </recommendedName>
</protein>
<dbReference type="PROSITE" id="PS00018">
    <property type="entry name" value="EF_HAND_1"/>
    <property type="match status" value="2"/>
</dbReference>
<dbReference type="Gene3D" id="1.10.238.10">
    <property type="entry name" value="EF-hand"/>
    <property type="match status" value="1"/>
</dbReference>
<dbReference type="SUPFAM" id="SSF63380">
    <property type="entry name" value="Riboflavin synthase domain-like"/>
    <property type="match status" value="1"/>
</dbReference>
<evidence type="ECO:0000256" key="5">
    <source>
        <dbReference type="ARBA" id="ARBA00022837"/>
    </source>
</evidence>
<dbReference type="FunFam" id="2.40.30.10:FF:000056">
    <property type="entry name" value="NADPH oxidase 5"/>
    <property type="match status" value="1"/>
</dbReference>
<dbReference type="InParanoid" id="A0A7R8YPM0"/>
<evidence type="ECO:0000259" key="12">
    <source>
        <dbReference type="PROSITE" id="PS50222"/>
    </source>
</evidence>
<comment type="subcellular location">
    <subcellularLocation>
        <location evidence="1">Membrane</location>
        <topology evidence="1">Multi-pass membrane protein</topology>
    </subcellularLocation>
</comment>
<keyword evidence="7 11" id="KW-1133">Transmembrane helix</keyword>
<dbReference type="FunFam" id="3.40.50.80:FF:000012">
    <property type="entry name" value="NADPH oxidase, isoform B"/>
    <property type="match status" value="1"/>
</dbReference>
<dbReference type="CDD" id="cd00051">
    <property type="entry name" value="EFh"/>
    <property type="match status" value="2"/>
</dbReference>
<dbReference type="InterPro" id="IPR011992">
    <property type="entry name" value="EF-hand-dom_pair"/>
</dbReference>
<dbReference type="CDD" id="cd06186">
    <property type="entry name" value="NOX_Duox_like_FAD_NADP"/>
    <property type="match status" value="2"/>
</dbReference>
<feature type="domain" description="EF-hand" evidence="12">
    <location>
        <begin position="376"/>
        <end position="411"/>
    </location>
</feature>
<dbReference type="Pfam" id="PF08022">
    <property type="entry name" value="FAD_binding_8"/>
    <property type="match status" value="1"/>
</dbReference>
<evidence type="ECO:0000256" key="10">
    <source>
        <dbReference type="SAM" id="MobiDB-lite"/>
    </source>
</evidence>
<dbReference type="SUPFAM" id="SSF52343">
    <property type="entry name" value="Ferredoxin reductase-like, C-terminal NADP-linked domain"/>
    <property type="match status" value="1"/>
</dbReference>
<keyword evidence="15" id="KW-1185">Reference proteome</keyword>
<dbReference type="OrthoDB" id="167398at2759"/>
<dbReference type="InterPro" id="IPR013130">
    <property type="entry name" value="Fe3_Rdtase_TM_dom"/>
</dbReference>
<feature type="domain" description="EF-hand" evidence="12">
    <location>
        <begin position="412"/>
        <end position="447"/>
    </location>
</feature>
<dbReference type="SFLD" id="SFLDG01169">
    <property type="entry name" value="NADPH_oxidase_subgroup_(NOX)"/>
    <property type="match status" value="1"/>
</dbReference>
<feature type="domain" description="FAD-binding FR-type" evidence="13">
    <location>
        <begin position="730"/>
        <end position="862"/>
    </location>
</feature>
<dbReference type="GO" id="GO:0006952">
    <property type="term" value="P:defense response"/>
    <property type="evidence" value="ECO:0007669"/>
    <property type="project" value="TreeGrafter"/>
</dbReference>
<dbReference type="InterPro" id="IPR039261">
    <property type="entry name" value="FNR_nucleotide-bd"/>
</dbReference>
<dbReference type="FunFam" id="1.10.238.10:FF:000258">
    <property type="entry name" value="NADPH oxidase, isoform B"/>
    <property type="match status" value="1"/>
</dbReference>
<dbReference type="Gene3D" id="3.40.50.80">
    <property type="entry name" value="Nucleotide-binding domain of ferredoxin-NADP reductase (FNR) module"/>
    <property type="match status" value="1"/>
</dbReference>
<proteinExistence type="predicted"/>
<dbReference type="PRINTS" id="PR00450">
    <property type="entry name" value="RECOVERIN"/>
</dbReference>
<dbReference type="InterPro" id="IPR013112">
    <property type="entry name" value="FAD-bd_8"/>
</dbReference>